<dbReference type="SUPFAM" id="SSF103473">
    <property type="entry name" value="MFS general substrate transporter"/>
    <property type="match status" value="1"/>
</dbReference>
<protein>
    <submittedName>
        <fullName evidence="9">Major facilitator superfamily domain-containing protein</fullName>
    </submittedName>
</protein>
<dbReference type="GO" id="GO:0022857">
    <property type="term" value="F:transmembrane transporter activity"/>
    <property type="evidence" value="ECO:0007669"/>
    <property type="project" value="InterPro"/>
</dbReference>
<dbReference type="PANTHER" id="PTHR23501:SF193">
    <property type="entry name" value="MULTIDRUG TRANSPORTER, PUTATIVE (AFU_ORTHOLOGUE AFUA_8G00940)-RELATED"/>
    <property type="match status" value="1"/>
</dbReference>
<keyword evidence="3 7" id="KW-0812">Transmembrane</keyword>
<dbReference type="PANTHER" id="PTHR23501">
    <property type="entry name" value="MAJOR FACILITATOR SUPERFAMILY"/>
    <property type="match status" value="1"/>
</dbReference>
<gene>
    <name evidence="9" type="ORF">BDV29DRAFT_187814</name>
</gene>
<dbReference type="InterPro" id="IPR020846">
    <property type="entry name" value="MFS_dom"/>
</dbReference>
<keyword evidence="5 7" id="KW-0472">Membrane</keyword>
<dbReference type="Proteomes" id="UP000326565">
    <property type="component" value="Unassembled WGS sequence"/>
</dbReference>
<dbReference type="InterPro" id="IPR036259">
    <property type="entry name" value="MFS_trans_sf"/>
</dbReference>
<keyword evidence="4 7" id="KW-1133">Transmembrane helix</keyword>
<dbReference type="OrthoDB" id="10021397at2759"/>
<evidence type="ECO:0000256" key="1">
    <source>
        <dbReference type="ARBA" id="ARBA00004141"/>
    </source>
</evidence>
<accession>A0A5N5XD51</accession>
<feature type="domain" description="Major facilitator superfamily (MFS) profile" evidence="8">
    <location>
        <begin position="32"/>
        <end position="489"/>
    </location>
</feature>
<feature type="transmembrane region" description="Helical" evidence="7">
    <location>
        <begin position="27"/>
        <end position="50"/>
    </location>
</feature>
<organism evidence="9 10">
    <name type="scientific">Aspergillus leporis</name>
    <dbReference type="NCBI Taxonomy" id="41062"/>
    <lineage>
        <taxon>Eukaryota</taxon>
        <taxon>Fungi</taxon>
        <taxon>Dikarya</taxon>
        <taxon>Ascomycota</taxon>
        <taxon>Pezizomycotina</taxon>
        <taxon>Eurotiomycetes</taxon>
        <taxon>Eurotiomycetidae</taxon>
        <taxon>Eurotiales</taxon>
        <taxon>Aspergillaceae</taxon>
        <taxon>Aspergillus</taxon>
        <taxon>Aspergillus subgen. Circumdati</taxon>
    </lineage>
</organism>
<evidence type="ECO:0000313" key="10">
    <source>
        <dbReference type="Proteomes" id="UP000326565"/>
    </source>
</evidence>
<sequence length="511" mass="54968">MLVASYHQRGSPEEGLQASSHDKPQGFPLWSVMVALTLVNCLMLLDVSIVSTKLLLRYIFNFRGVPAITNEFGSLRDIGCAALQPLAGKVYTNFYPKWVFLVFFLLFEVGSLICALANSSSMLIIGRAVAGMGTSGTQNGFNTIIAGIVPLQKRPALIGIAFGFAQIGLASGPLVGVVAVLLVMVRIPDPVPKAHPMAVLRTLHKKMDFPGFFAFAGSSIMLLLAPQYGDNQFPWYSATVIGCFCGAGATFLLWLFWNWKQGEAGLIPLSLICLKPVWSSCATFGLSMGALLTTSYFLPIYFQGVRGASPLMSGIQVLPNIIPQIITAVLAGVLVTKFGYYLPFSLLGTVLFTIGSALISTYSLTTPLGHRIGYQPIIAVQNSVSPEKIPIVSAMLTFTQQSFGSLLVSFGNTILTNSLKILLPGYAPSVDPERAIAAGATELRNVVSLSILDDVLRAYTKSVNRVYYLAAGCGAAAFFISWGMGWKDIRKNRANSPTLPADQEKSTAQYS</sequence>
<feature type="transmembrane region" description="Helical" evidence="7">
    <location>
        <begin position="233"/>
        <end position="257"/>
    </location>
</feature>
<reference evidence="9 10" key="1">
    <citation type="submission" date="2019-04" db="EMBL/GenBank/DDBJ databases">
        <title>Friends and foes A comparative genomics study of 23 Aspergillus species from section Flavi.</title>
        <authorList>
            <consortium name="DOE Joint Genome Institute"/>
            <person name="Kjaerbolling I."/>
            <person name="Vesth T."/>
            <person name="Frisvad J.C."/>
            <person name="Nybo J.L."/>
            <person name="Theobald S."/>
            <person name="Kildgaard S."/>
            <person name="Isbrandt T."/>
            <person name="Kuo A."/>
            <person name="Sato A."/>
            <person name="Lyhne E.K."/>
            <person name="Kogle M.E."/>
            <person name="Wiebenga A."/>
            <person name="Kun R.S."/>
            <person name="Lubbers R.J."/>
            <person name="Makela M.R."/>
            <person name="Barry K."/>
            <person name="Chovatia M."/>
            <person name="Clum A."/>
            <person name="Daum C."/>
            <person name="Haridas S."/>
            <person name="He G."/>
            <person name="LaButti K."/>
            <person name="Lipzen A."/>
            <person name="Mondo S."/>
            <person name="Riley R."/>
            <person name="Salamov A."/>
            <person name="Simmons B.A."/>
            <person name="Magnuson J.K."/>
            <person name="Henrissat B."/>
            <person name="Mortensen U.H."/>
            <person name="Larsen T.O."/>
            <person name="Devries R.P."/>
            <person name="Grigoriev I.V."/>
            <person name="Machida M."/>
            <person name="Baker S.E."/>
            <person name="Andersen M.R."/>
        </authorList>
    </citation>
    <scope>NUCLEOTIDE SEQUENCE [LARGE SCALE GENOMIC DNA]</scope>
    <source>
        <strain evidence="9 10">CBS 151.66</strain>
    </source>
</reference>
<dbReference type="InterPro" id="IPR011701">
    <property type="entry name" value="MFS"/>
</dbReference>
<feature type="transmembrane region" description="Helical" evidence="7">
    <location>
        <begin position="157"/>
        <end position="187"/>
    </location>
</feature>
<evidence type="ECO:0000256" key="5">
    <source>
        <dbReference type="ARBA" id="ARBA00023136"/>
    </source>
</evidence>
<feature type="transmembrane region" description="Helical" evidence="7">
    <location>
        <begin position="277"/>
        <end position="302"/>
    </location>
</feature>
<evidence type="ECO:0000256" key="4">
    <source>
        <dbReference type="ARBA" id="ARBA00022989"/>
    </source>
</evidence>
<dbReference type="AlphaFoldDB" id="A0A5N5XD51"/>
<evidence type="ECO:0000256" key="7">
    <source>
        <dbReference type="SAM" id="Phobius"/>
    </source>
</evidence>
<feature type="transmembrane region" description="Helical" evidence="7">
    <location>
        <begin position="207"/>
        <end position="226"/>
    </location>
</feature>
<dbReference type="EMBL" id="ML732156">
    <property type="protein sequence ID" value="KAB8078693.1"/>
    <property type="molecule type" value="Genomic_DNA"/>
</dbReference>
<feature type="transmembrane region" description="Helical" evidence="7">
    <location>
        <begin position="466"/>
        <end position="486"/>
    </location>
</feature>
<feature type="transmembrane region" description="Helical" evidence="7">
    <location>
        <begin position="341"/>
        <end position="364"/>
    </location>
</feature>
<dbReference type="PROSITE" id="PS50850">
    <property type="entry name" value="MFS"/>
    <property type="match status" value="1"/>
</dbReference>
<proteinExistence type="inferred from homology"/>
<keyword evidence="10" id="KW-1185">Reference proteome</keyword>
<name>A0A5N5XD51_9EURO</name>
<feature type="region of interest" description="Disordered" evidence="6">
    <location>
        <begin position="1"/>
        <end position="21"/>
    </location>
</feature>
<evidence type="ECO:0000256" key="3">
    <source>
        <dbReference type="ARBA" id="ARBA00022692"/>
    </source>
</evidence>
<dbReference type="Gene3D" id="1.20.1250.20">
    <property type="entry name" value="MFS general substrate transporter like domains"/>
    <property type="match status" value="1"/>
</dbReference>
<evidence type="ECO:0000256" key="6">
    <source>
        <dbReference type="SAM" id="MobiDB-lite"/>
    </source>
</evidence>
<evidence type="ECO:0000256" key="2">
    <source>
        <dbReference type="ARBA" id="ARBA00007520"/>
    </source>
</evidence>
<feature type="transmembrane region" description="Helical" evidence="7">
    <location>
        <begin position="98"/>
        <end position="117"/>
    </location>
</feature>
<evidence type="ECO:0000313" key="9">
    <source>
        <dbReference type="EMBL" id="KAB8078693.1"/>
    </source>
</evidence>
<dbReference type="GO" id="GO:0005886">
    <property type="term" value="C:plasma membrane"/>
    <property type="evidence" value="ECO:0007669"/>
    <property type="project" value="TreeGrafter"/>
</dbReference>
<evidence type="ECO:0000259" key="8">
    <source>
        <dbReference type="PROSITE" id="PS50850"/>
    </source>
</evidence>
<feature type="transmembrane region" description="Helical" evidence="7">
    <location>
        <begin position="314"/>
        <end position="335"/>
    </location>
</feature>
<dbReference type="Pfam" id="PF07690">
    <property type="entry name" value="MFS_1"/>
    <property type="match status" value="1"/>
</dbReference>
<comment type="subcellular location">
    <subcellularLocation>
        <location evidence="1">Membrane</location>
        <topology evidence="1">Multi-pass membrane protein</topology>
    </subcellularLocation>
</comment>
<comment type="similarity">
    <text evidence="2">Belongs to the major facilitator superfamily. TCR/Tet family.</text>
</comment>